<sequence>MGHVFCVISGRDGESDGVVIEDFAEGAGYAASVGDTRIAHARRRWVVVLVDGRLLDTSGFLSVRRPDS</sequence>
<dbReference type="AlphaFoldDB" id="A0A1X1XF37"/>
<name>A0A1X1XF37_MYCGO</name>
<dbReference type="EMBL" id="LQOY01000005">
    <property type="protein sequence ID" value="ORV97320.1"/>
    <property type="molecule type" value="Genomic_DNA"/>
</dbReference>
<evidence type="ECO:0000313" key="2">
    <source>
        <dbReference type="Proteomes" id="UP000193928"/>
    </source>
</evidence>
<reference evidence="1 2" key="1">
    <citation type="submission" date="2016-01" db="EMBL/GenBank/DDBJ databases">
        <title>The new phylogeny of the genus Mycobacterium.</title>
        <authorList>
            <person name="Tarcisio F."/>
            <person name="Conor M."/>
            <person name="Antonella G."/>
            <person name="Elisabetta G."/>
            <person name="Giulia F.S."/>
            <person name="Sara T."/>
            <person name="Anna F."/>
            <person name="Clotilde B."/>
            <person name="Roberto B."/>
            <person name="Veronica D.S."/>
            <person name="Fabio R."/>
            <person name="Monica P."/>
            <person name="Olivier J."/>
            <person name="Enrico T."/>
            <person name="Nicola S."/>
        </authorList>
    </citation>
    <scope>NUCLEOTIDE SEQUENCE [LARGE SCALE GENOMIC DNA]</scope>
    <source>
        <strain evidence="1 2">DSM 44160</strain>
    </source>
</reference>
<dbReference type="RefSeq" id="WP_069434404.1">
    <property type="nucleotide sequence ID" value="NZ_JACKSU010000027.1"/>
</dbReference>
<evidence type="ECO:0000313" key="1">
    <source>
        <dbReference type="EMBL" id="ORV97320.1"/>
    </source>
</evidence>
<organism evidence="1 2">
    <name type="scientific">Mycobacterium gordonae</name>
    <dbReference type="NCBI Taxonomy" id="1778"/>
    <lineage>
        <taxon>Bacteria</taxon>
        <taxon>Bacillati</taxon>
        <taxon>Actinomycetota</taxon>
        <taxon>Actinomycetes</taxon>
        <taxon>Mycobacteriales</taxon>
        <taxon>Mycobacteriaceae</taxon>
        <taxon>Mycobacterium</taxon>
    </lineage>
</organism>
<comment type="caution">
    <text evidence="1">The sequence shown here is derived from an EMBL/GenBank/DDBJ whole genome shotgun (WGS) entry which is preliminary data.</text>
</comment>
<keyword evidence="2" id="KW-1185">Reference proteome</keyword>
<gene>
    <name evidence="1" type="ORF">AWC08_11550</name>
</gene>
<protein>
    <submittedName>
        <fullName evidence="1">Uncharacterized protein</fullName>
    </submittedName>
</protein>
<dbReference type="Proteomes" id="UP000193928">
    <property type="component" value="Unassembled WGS sequence"/>
</dbReference>
<accession>A0A1X1XF37</accession>
<proteinExistence type="predicted"/>